<gene>
    <name evidence="2" type="ORF">MBUL_00065</name>
</gene>
<evidence type="ECO:0000313" key="2">
    <source>
        <dbReference type="EMBL" id="CAA2099276.1"/>
    </source>
</evidence>
<dbReference type="InterPro" id="IPR027373">
    <property type="entry name" value="RHH_dom"/>
</dbReference>
<organism evidence="2">
    <name type="scientific">Methylobacterium bullatum</name>
    <dbReference type="NCBI Taxonomy" id="570505"/>
    <lineage>
        <taxon>Bacteria</taxon>
        <taxon>Pseudomonadati</taxon>
        <taxon>Pseudomonadota</taxon>
        <taxon>Alphaproteobacteria</taxon>
        <taxon>Hyphomicrobiales</taxon>
        <taxon>Methylobacteriaceae</taxon>
        <taxon>Methylobacterium</taxon>
    </lineage>
</organism>
<proteinExistence type="predicted"/>
<reference evidence="2" key="1">
    <citation type="submission" date="2019-12" db="EMBL/GenBank/DDBJ databases">
        <authorList>
            <person name="Cremers G."/>
        </authorList>
    </citation>
    <scope>NUCLEOTIDE SEQUENCE</scope>
    <source>
        <strain evidence="2">Mbul1</strain>
    </source>
</reference>
<evidence type="ECO:0000259" key="1">
    <source>
        <dbReference type="Pfam" id="PF13467"/>
    </source>
</evidence>
<dbReference type="AlphaFoldDB" id="A0A679IK05"/>
<dbReference type="Gene3D" id="1.10.3990.20">
    <property type="entry name" value="protein bp1543"/>
    <property type="match status" value="1"/>
</dbReference>
<dbReference type="EMBL" id="LR743504">
    <property type="protein sequence ID" value="CAA2099276.1"/>
    <property type="molecule type" value="Genomic_DNA"/>
</dbReference>
<feature type="domain" description="Ribbon-helix-helix" evidence="1">
    <location>
        <begin position="6"/>
        <end position="67"/>
    </location>
</feature>
<dbReference type="InterPro" id="IPR038268">
    <property type="entry name" value="RHH_sf"/>
</dbReference>
<sequence length="73" mass="8154">MTTGTTKRSVMIAGHRTSVSLETPFWEALREIAAAREQSVQVLIGEIDEARGEQNLSSAIRVFVLNALLDRRR</sequence>
<dbReference type="Pfam" id="PF13467">
    <property type="entry name" value="RHH_4"/>
    <property type="match status" value="1"/>
</dbReference>
<protein>
    <recommendedName>
        <fullName evidence="1">Ribbon-helix-helix domain-containing protein</fullName>
    </recommendedName>
</protein>
<accession>A0A679IK05</accession>
<name>A0A679IK05_9HYPH</name>